<proteinExistence type="predicted"/>
<organism evidence="2 3">
    <name type="scientific">Monosporascus ibericus</name>
    <dbReference type="NCBI Taxonomy" id="155417"/>
    <lineage>
        <taxon>Eukaryota</taxon>
        <taxon>Fungi</taxon>
        <taxon>Dikarya</taxon>
        <taxon>Ascomycota</taxon>
        <taxon>Pezizomycotina</taxon>
        <taxon>Sordariomycetes</taxon>
        <taxon>Xylariomycetidae</taxon>
        <taxon>Xylariales</taxon>
        <taxon>Xylariales incertae sedis</taxon>
        <taxon>Monosporascus</taxon>
    </lineage>
</organism>
<accession>A0A4Q4SWB6</accession>
<comment type="caution">
    <text evidence="2">The sequence shown here is derived from an EMBL/GenBank/DDBJ whole genome shotgun (WGS) entry which is preliminary data.</text>
</comment>
<evidence type="ECO:0000313" key="2">
    <source>
        <dbReference type="EMBL" id="RYO79543.1"/>
    </source>
</evidence>
<dbReference type="EMBL" id="QJNU01001106">
    <property type="protein sequence ID" value="RYO79543.1"/>
    <property type="molecule type" value="Genomic_DNA"/>
</dbReference>
<sequence length="92" mass="9884">MLPGILTIRCTLTLIRLLAVRLVAAFETGDRPAEVRRLRTAVRAFQKGKAGNEGEEKEQVGTPAGAPAAVRGQVLGLVGQILDLLLPQQQQQ</sequence>
<dbReference type="Proteomes" id="UP000293360">
    <property type="component" value="Unassembled WGS sequence"/>
</dbReference>
<keyword evidence="1" id="KW-0732">Signal</keyword>
<keyword evidence="3" id="KW-1185">Reference proteome</keyword>
<evidence type="ECO:0000256" key="1">
    <source>
        <dbReference type="SAM" id="SignalP"/>
    </source>
</evidence>
<feature type="chain" id="PRO_5020185393" evidence="1">
    <location>
        <begin position="26"/>
        <end position="92"/>
    </location>
</feature>
<protein>
    <submittedName>
        <fullName evidence="2">Uncharacterized protein</fullName>
    </submittedName>
</protein>
<reference evidence="2 3" key="1">
    <citation type="submission" date="2018-06" db="EMBL/GenBank/DDBJ databases">
        <title>Complete Genomes of Monosporascus.</title>
        <authorList>
            <person name="Robinson A.J."/>
            <person name="Natvig D.O."/>
        </authorList>
    </citation>
    <scope>NUCLEOTIDE SEQUENCE [LARGE SCALE GENOMIC DNA]</scope>
    <source>
        <strain evidence="2 3">CBS 110550</strain>
    </source>
</reference>
<gene>
    <name evidence="2" type="ORF">DL764_010011</name>
</gene>
<evidence type="ECO:0000313" key="3">
    <source>
        <dbReference type="Proteomes" id="UP000293360"/>
    </source>
</evidence>
<feature type="signal peptide" evidence="1">
    <location>
        <begin position="1"/>
        <end position="25"/>
    </location>
</feature>
<dbReference type="AlphaFoldDB" id="A0A4Q4SWB6"/>
<name>A0A4Q4SWB6_9PEZI</name>